<keyword evidence="2" id="KW-1185">Reference proteome</keyword>
<evidence type="ECO:0000313" key="1">
    <source>
        <dbReference type="EMBL" id="KJY96313.1"/>
    </source>
</evidence>
<name>A0A0F4PPY1_9GAMM</name>
<dbReference type="EMBL" id="JXXZ01000018">
    <property type="protein sequence ID" value="KJY96313.1"/>
    <property type="molecule type" value="Genomic_DNA"/>
</dbReference>
<dbReference type="PATRIC" id="fig|151081.8.peg.2411"/>
<comment type="caution">
    <text evidence="1">The sequence shown here is derived from an EMBL/GenBank/DDBJ whole genome shotgun (WGS) entry which is preliminary data.</text>
</comment>
<dbReference type="Proteomes" id="UP000033664">
    <property type="component" value="Unassembled WGS sequence"/>
</dbReference>
<protein>
    <recommendedName>
        <fullName evidence="3">Translation elongation factor EFTu/EF1A C-terminal domain-containing protein</fullName>
    </recommendedName>
</protein>
<gene>
    <name evidence="1" type="ORF">TW72_17295</name>
</gene>
<dbReference type="AlphaFoldDB" id="A0A0F4PPY1"/>
<dbReference type="RefSeq" id="WP_045979740.1">
    <property type="nucleotide sequence ID" value="NZ_DJHQ01000035.1"/>
</dbReference>
<proteinExistence type="predicted"/>
<dbReference type="OrthoDB" id="6391038at2"/>
<dbReference type="GeneID" id="58230252"/>
<evidence type="ECO:0000313" key="2">
    <source>
        <dbReference type="Proteomes" id="UP000033664"/>
    </source>
</evidence>
<accession>A0A0F4PPY1</accession>
<sequence>MKVSAKVTFLYIERPPHGFRYTGSVWPRIHYLGNVDTSCRLIFEDGVEAFDGDTVELAMGFLDDTIHEARIYNGMPFELFVMDIKIAEGQILNIEK</sequence>
<reference evidence="1 2" key="1">
    <citation type="journal article" date="2015" name="BMC Genomics">
        <title>Genome mining reveals unlocked bioactive potential of marine Gram-negative bacteria.</title>
        <authorList>
            <person name="Machado H."/>
            <person name="Sonnenschein E.C."/>
            <person name="Melchiorsen J."/>
            <person name="Gram L."/>
        </authorList>
    </citation>
    <scope>NUCLEOTIDE SEQUENCE [LARGE SCALE GENOMIC DNA]</scope>
    <source>
        <strain evidence="1 2">S3137</strain>
    </source>
</reference>
<evidence type="ECO:0008006" key="3">
    <source>
        <dbReference type="Google" id="ProtNLM"/>
    </source>
</evidence>
<organism evidence="1 2">
    <name type="scientific">Pseudoalteromonas ruthenica</name>
    <dbReference type="NCBI Taxonomy" id="151081"/>
    <lineage>
        <taxon>Bacteria</taxon>
        <taxon>Pseudomonadati</taxon>
        <taxon>Pseudomonadota</taxon>
        <taxon>Gammaproteobacteria</taxon>
        <taxon>Alteromonadales</taxon>
        <taxon>Pseudoalteromonadaceae</taxon>
        <taxon>Pseudoalteromonas</taxon>
    </lineage>
</organism>